<feature type="compositionally biased region" description="Acidic residues" evidence="4">
    <location>
        <begin position="83"/>
        <end position="99"/>
    </location>
</feature>
<dbReference type="PANTHER" id="PTHR11595">
    <property type="entry name" value="EF-HAND AND COILED-COIL DOMAIN-CONTAINING FAMILY MEMBER"/>
    <property type="match status" value="1"/>
</dbReference>
<keyword evidence="8" id="KW-1185">Reference proteome</keyword>
<evidence type="ECO:0000256" key="3">
    <source>
        <dbReference type="ARBA" id="ARBA00022917"/>
    </source>
</evidence>
<proteinExistence type="inferred from homology"/>
<dbReference type="InterPro" id="IPR036282">
    <property type="entry name" value="Glutathione-S-Trfase_C_sf"/>
</dbReference>
<dbReference type="InterPro" id="IPR001326">
    <property type="entry name" value="Transl_elong_EF1B_B/D_CS"/>
</dbReference>
<keyword evidence="2 7" id="KW-0251">Elongation factor</keyword>
<name>A0A9W8L4A3_9FUNG</name>
<dbReference type="SUPFAM" id="SSF54984">
    <property type="entry name" value="eEF-1beta-like"/>
    <property type="match status" value="1"/>
</dbReference>
<dbReference type="GO" id="GO:0005085">
    <property type="term" value="F:guanyl-nucleotide exchange factor activity"/>
    <property type="evidence" value="ECO:0007669"/>
    <property type="project" value="TreeGrafter"/>
</dbReference>
<dbReference type="InterPro" id="IPR036219">
    <property type="entry name" value="eEF-1beta-like_sf"/>
</dbReference>
<dbReference type="GO" id="GO:0005853">
    <property type="term" value="C:eukaryotic translation elongation factor 1 complex"/>
    <property type="evidence" value="ECO:0007669"/>
    <property type="project" value="InterPro"/>
</dbReference>
<feature type="region of interest" description="Disordered" evidence="4">
    <location>
        <begin position="76"/>
        <end position="99"/>
    </location>
</feature>
<evidence type="ECO:0000256" key="4">
    <source>
        <dbReference type="SAM" id="MobiDB-lite"/>
    </source>
</evidence>
<feature type="domain" description="Translation elongation factor EF1B beta/delta subunit guanine nucleotide exchange" evidence="5">
    <location>
        <begin position="128"/>
        <end position="215"/>
    </location>
</feature>
<dbReference type="Gene3D" id="3.30.70.60">
    <property type="match status" value="1"/>
</dbReference>
<dbReference type="InterPro" id="IPR018940">
    <property type="entry name" value="EF-1_beta_acid_region_euk"/>
</dbReference>
<evidence type="ECO:0000313" key="8">
    <source>
        <dbReference type="Proteomes" id="UP001151516"/>
    </source>
</evidence>
<evidence type="ECO:0000256" key="2">
    <source>
        <dbReference type="ARBA" id="ARBA00022768"/>
    </source>
</evidence>
<reference evidence="7" key="1">
    <citation type="submission" date="2022-07" db="EMBL/GenBank/DDBJ databases">
        <title>Phylogenomic reconstructions and comparative analyses of Kickxellomycotina fungi.</title>
        <authorList>
            <person name="Reynolds N.K."/>
            <person name="Stajich J.E."/>
            <person name="Barry K."/>
            <person name="Grigoriev I.V."/>
            <person name="Crous P."/>
            <person name="Smith M.E."/>
        </authorList>
    </citation>
    <scope>NUCLEOTIDE SEQUENCE</scope>
    <source>
        <strain evidence="7">CBS 109367</strain>
    </source>
</reference>
<evidence type="ECO:0000259" key="5">
    <source>
        <dbReference type="SMART" id="SM00888"/>
    </source>
</evidence>
<keyword evidence="3" id="KW-0648">Protein biosynthesis</keyword>
<organism evidence="7 8">
    <name type="scientific">Coemansia spiralis</name>
    <dbReference type="NCBI Taxonomy" id="417178"/>
    <lineage>
        <taxon>Eukaryota</taxon>
        <taxon>Fungi</taxon>
        <taxon>Fungi incertae sedis</taxon>
        <taxon>Zoopagomycota</taxon>
        <taxon>Kickxellomycotina</taxon>
        <taxon>Kickxellomycetes</taxon>
        <taxon>Kickxellales</taxon>
        <taxon>Kickxellaceae</taxon>
        <taxon>Coemansia</taxon>
    </lineage>
</organism>
<dbReference type="EMBL" id="JANBTX010000117">
    <property type="protein sequence ID" value="KAJ2686220.1"/>
    <property type="molecule type" value="Genomic_DNA"/>
</dbReference>
<protein>
    <submittedName>
        <fullName evidence="7">Translation elongation factor 1 beta</fullName>
    </submittedName>
</protein>
<dbReference type="InterPro" id="IPR014717">
    <property type="entry name" value="Transl_elong_EF1B/ribsomal_bS6"/>
</dbReference>
<dbReference type="PANTHER" id="PTHR11595:SF21">
    <property type="entry name" value="ELONGATION FACTOR 1-BETA"/>
    <property type="match status" value="1"/>
</dbReference>
<gene>
    <name evidence="7" type="primary">EFB1</name>
    <name evidence="7" type="ORF">IWW39_003778</name>
</gene>
<dbReference type="SUPFAM" id="SSF47616">
    <property type="entry name" value="GST C-terminal domain-like"/>
    <property type="match status" value="1"/>
</dbReference>
<comment type="similarity">
    <text evidence="1">Belongs to the EF-1-beta/EF-1-delta family.</text>
</comment>
<dbReference type="GO" id="GO:0005829">
    <property type="term" value="C:cytosol"/>
    <property type="evidence" value="ECO:0007669"/>
    <property type="project" value="TreeGrafter"/>
</dbReference>
<dbReference type="SMART" id="SM01182">
    <property type="entry name" value="EF-1_beta_acid"/>
    <property type="match status" value="1"/>
</dbReference>
<accession>A0A9W8L4A3</accession>
<dbReference type="PROSITE" id="PS00824">
    <property type="entry name" value="EF1BD_1"/>
    <property type="match status" value="1"/>
</dbReference>
<dbReference type="OrthoDB" id="331763at2759"/>
<dbReference type="CDD" id="cd00292">
    <property type="entry name" value="EF1B"/>
    <property type="match status" value="1"/>
</dbReference>
<dbReference type="InterPro" id="IPR014038">
    <property type="entry name" value="EF1B_bsu/dsu_GNE"/>
</dbReference>
<comment type="caution">
    <text evidence="7">The sequence shown here is derived from an EMBL/GenBank/DDBJ whole genome shotgun (WGS) entry which is preliminary data.</text>
</comment>
<evidence type="ECO:0000313" key="7">
    <source>
        <dbReference type="EMBL" id="KAJ2686220.1"/>
    </source>
</evidence>
<dbReference type="SMART" id="SM00888">
    <property type="entry name" value="EF1_GNE"/>
    <property type="match status" value="1"/>
</dbReference>
<evidence type="ECO:0000256" key="1">
    <source>
        <dbReference type="ARBA" id="ARBA00007411"/>
    </source>
</evidence>
<dbReference type="AlphaFoldDB" id="A0A9W8L4A3"/>
<sequence length="215" mass="23433">MSVSLSASTLNKVLNGFFENSSFVSGFEASSDDAEVFQALAGAPDAKVFPHLARWYTHISSKGDAIASLKASEAPAAAPAAAAEEEDDEDVDLFGSDDEEDEEVEKLKAQRLAEYQAKKAAKPTVIAKSLLALDVKPWEAETDLDELERLIRTIEMDGLLWNKESKRAPIAYGVSKIVMAAVIEDAKVSTDEIVERIEAFDEYTQSVDIVAFNKL</sequence>
<dbReference type="InterPro" id="IPR049720">
    <property type="entry name" value="EF1B_bsu/dsu"/>
</dbReference>
<dbReference type="Pfam" id="PF10587">
    <property type="entry name" value="EF-1_beta_acid"/>
    <property type="match status" value="1"/>
</dbReference>
<evidence type="ECO:0000259" key="6">
    <source>
        <dbReference type="SMART" id="SM01182"/>
    </source>
</evidence>
<dbReference type="Proteomes" id="UP001151516">
    <property type="component" value="Unassembled WGS sequence"/>
</dbReference>
<dbReference type="GO" id="GO:0003746">
    <property type="term" value="F:translation elongation factor activity"/>
    <property type="evidence" value="ECO:0007669"/>
    <property type="project" value="UniProtKB-KW"/>
</dbReference>
<dbReference type="FunFam" id="3.30.70.60:FF:000001">
    <property type="entry name" value="Elongation factor 1-beta 1 like"/>
    <property type="match status" value="1"/>
</dbReference>
<feature type="domain" description="Elongation factor 1 beta central acidic region eukaryote" evidence="6">
    <location>
        <begin position="93"/>
        <end position="119"/>
    </location>
</feature>
<dbReference type="Pfam" id="PF00736">
    <property type="entry name" value="EF1_GNE"/>
    <property type="match status" value="1"/>
</dbReference>